<dbReference type="RefSeq" id="WP_041639447.1">
    <property type="nucleotide sequence ID" value="NZ_JARQTR010000003.1"/>
</dbReference>
<dbReference type="EMBL" id="JARQTW010000002">
    <property type="protein sequence ID" value="MDG2949326.1"/>
    <property type="molecule type" value="Genomic_DNA"/>
</dbReference>
<dbReference type="GO" id="GO:0003677">
    <property type="term" value="F:DNA binding"/>
    <property type="evidence" value="ECO:0007669"/>
    <property type="project" value="UniProtKB-KW"/>
</dbReference>
<dbReference type="InterPro" id="IPR026365">
    <property type="entry name" value="BcepMu_gp16"/>
</dbReference>
<dbReference type="Proteomes" id="UP001214976">
    <property type="component" value="Unassembled WGS sequence"/>
</dbReference>
<dbReference type="NCBIfam" id="TIGR04111">
    <property type="entry name" value="BcepMu_gp16"/>
    <property type="match status" value="1"/>
</dbReference>
<reference evidence="1" key="1">
    <citation type="submission" date="2023-03" db="EMBL/GenBank/DDBJ databases">
        <title>Classification of Bisgaard taxon 6 and taxon 10 as Exercitatus varius gen. nov., spec. nov.</title>
        <authorList>
            <person name="Christensen H."/>
        </authorList>
    </citation>
    <scope>NUCLEOTIDE SEQUENCE</scope>
    <source>
        <strain evidence="1">86116</strain>
    </source>
</reference>
<evidence type="ECO:0000313" key="2">
    <source>
        <dbReference type="Proteomes" id="UP001214976"/>
    </source>
</evidence>
<sequence length="63" mass="6960">MTNTVKTANQIKLEFHQQGKTISSWAKENGYSRTDVSRVINGLAKGQRGKTLEIAVKLGMVIL</sequence>
<comment type="caution">
    <text evidence="1">The sequence shown here is derived from an EMBL/GenBank/DDBJ whole genome shotgun (WGS) entry which is preliminary data.</text>
</comment>
<accession>A0AAW6QA33</accession>
<proteinExistence type="predicted"/>
<organism evidence="1 2">
    <name type="scientific">Exercitatus varius</name>
    <dbReference type="NCBI Taxonomy" id="67857"/>
    <lineage>
        <taxon>Bacteria</taxon>
        <taxon>Pseudomonadati</taxon>
        <taxon>Pseudomonadota</taxon>
        <taxon>Gammaproteobacteria</taxon>
        <taxon>Pasteurellales</taxon>
        <taxon>Pasteurellaceae</taxon>
        <taxon>Exercitatus</taxon>
    </lineage>
</organism>
<keyword evidence="1" id="KW-0238">DNA-binding</keyword>
<evidence type="ECO:0000313" key="1">
    <source>
        <dbReference type="EMBL" id="MDG2949326.1"/>
    </source>
</evidence>
<name>A0AAW6QA33_9PAST</name>
<dbReference type="AlphaFoldDB" id="A0AAW6QA33"/>
<gene>
    <name evidence="1" type="ORF">P7M15_02130</name>
</gene>
<protein>
    <submittedName>
        <fullName evidence="1">DNA-binding protein</fullName>
    </submittedName>
</protein>